<feature type="transmembrane region" description="Helical" evidence="2">
    <location>
        <begin position="352"/>
        <end position="376"/>
    </location>
</feature>
<comment type="caution">
    <text evidence="3">The sequence shown here is derived from an EMBL/GenBank/DDBJ whole genome shotgun (WGS) entry which is preliminary data.</text>
</comment>
<reference evidence="4" key="1">
    <citation type="submission" date="2016-01" db="EMBL/GenBank/DDBJ databases">
        <authorList>
            <person name="Mitreva M."/>
            <person name="Pepin K.H."/>
            <person name="Mihindukulasuriya K.A."/>
            <person name="Fulton R."/>
            <person name="Fronick C."/>
            <person name="O'Laughlin M."/>
            <person name="Miner T."/>
            <person name="Herter B."/>
            <person name="Rosa B.A."/>
            <person name="Cordes M."/>
            <person name="Tomlinson C."/>
            <person name="Wollam A."/>
            <person name="Palsikar V.B."/>
            <person name="Mardis E.R."/>
            <person name="Wilson R.K."/>
        </authorList>
    </citation>
    <scope>NUCLEOTIDE SEQUENCE [LARGE SCALE GENOMIC DNA]</scope>
    <source>
        <strain evidence="4">KA00683</strain>
    </source>
</reference>
<evidence type="ECO:0000313" key="4">
    <source>
        <dbReference type="Proteomes" id="UP000070224"/>
    </source>
</evidence>
<keyword evidence="4" id="KW-1185">Reference proteome</keyword>
<evidence type="ECO:0000256" key="2">
    <source>
        <dbReference type="SAM" id="Phobius"/>
    </source>
</evidence>
<dbReference type="PATRIC" id="fig|322095.3.peg.2198"/>
<accession>A0A134AYQ0</accession>
<sequence length="456" mass="52854">MGCLDLSYEKTTKYSQELVRVIKFSNSKACIHPITLNEIKQIIRGVEMDGCPRCGTPINEAFERRALTCTKLADIRINLESLIQEVGIEIFSETKDVVEIQKEYRGKSIVKKLGERRSGMVVADNNPRDIHDAYMIDFVRRVRGKDSIREKIKAYFVTMNADLVKFSVEYYSSSINALIEPSSVVLDLWLHGANLQSQVGQLSLTETMSRCLAFNEQSATTKIRQIFAYYDNEEMNDPRVRQEIVTGIMVRSNKYLLSEDDNNQSNYNSSIVASRLYKQAEQDIKQRDQSVVEMQNLREENTRVSTKNESLEAKLNEIEEKEQSRRNLKEERKKVQEDLAKLSTQRRRAMSWIYFELAIEIVVNVLVLVLFIFFPIKIAPFISVWKPDLKPVLEEANLGKCLVAWLLVVGCLYTVLHGKSRIFALKKFQKAWDDEHPLYNQKNDKLKEIERKLEEL</sequence>
<feature type="transmembrane region" description="Helical" evidence="2">
    <location>
        <begin position="396"/>
        <end position="416"/>
    </location>
</feature>
<protein>
    <submittedName>
        <fullName evidence="3">Uncharacterized protein</fullName>
    </submittedName>
</protein>
<keyword evidence="2" id="KW-0472">Membrane</keyword>
<feature type="coiled-coil region" evidence="1">
    <location>
        <begin position="294"/>
        <end position="345"/>
    </location>
</feature>
<keyword evidence="2" id="KW-1133">Transmembrane helix</keyword>
<organism evidence="3 4">
    <name type="scientific">Porphyromonas somerae</name>
    <dbReference type="NCBI Taxonomy" id="322095"/>
    <lineage>
        <taxon>Bacteria</taxon>
        <taxon>Pseudomonadati</taxon>
        <taxon>Bacteroidota</taxon>
        <taxon>Bacteroidia</taxon>
        <taxon>Bacteroidales</taxon>
        <taxon>Porphyromonadaceae</taxon>
        <taxon>Porphyromonas</taxon>
    </lineage>
</organism>
<keyword evidence="2" id="KW-0812">Transmembrane</keyword>
<evidence type="ECO:0000256" key="1">
    <source>
        <dbReference type="SAM" id="Coils"/>
    </source>
</evidence>
<keyword evidence="1" id="KW-0175">Coiled coil</keyword>
<name>A0A134AYQ0_9PORP</name>
<dbReference type="AlphaFoldDB" id="A0A134AYQ0"/>
<dbReference type="Proteomes" id="UP000070224">
    <property type="component" value="Unassembled WGS sequence"/>
</dbReference>
<proteinExistence type="predicted"/>
<gene>
    <name evidence="3" type="ORF">HMPREF3185_02219</name>
</gene>
<evidence type="ECO:0000313" key="3">
    <source>
        <dbReference type="EMBL" id="KXB72807.1"/>
    </source>
</evidence>
<dbReference type="EMBL" id="LSDK01000153">
    <property type="protein sequence ID" value="KXB72807.1"/>
    <property type="molecule type" value="Genomic_DNA"/>
</dbReference>